<organism evidence="5 6">
    <name type="scientific">Mucor flavus</name>
    <dbReference type="NCBI Taxonomy" id="439312"/>
    <lineage>
        <taxon>Eukaryota</taxon>
        <taxon>Fungi</taxon>
        <taxon>Fungi incertae sedis</taxon>
        <taxon>Mucoromycota</taxon>
        <taxon>Mucoromycotina</taxon>
        <taxon>Mucoromycetes</taxon>
        <taxon>Mucorales</taxon>
        <taxon>Mucorineae</taxon>
        <taxon>Mucoraceae</taxon>
        <taxon>Mucor</taxon>
    </lineage>
</organism>
<dbReference type="InterPro" id="IPR020845">
    <property type="entry name" value="AMP-binding_CS"/>
</dbReference>
<name>A0ABP9YME2_9FUNG</name>
<keyword evidence="1" id="KW-0596">Phosphopantetheine</keyword>
<dbReference type="PANTHER" id="PTHR43439:SF2">
    <property type="entry name" value="ENZYME, PUTATIVE (JCVI)-RELATED"/>
    <property type="match status" value="1"/>
</dbReference>
<keyword evidence="2" id="KW-0597">Phosphoprotein</keyword>
<evidence type="ECO:0008006" key="7">
    <source>
        <dbReference type="Google" id="ProtNLM"/>
    </source>
</evidence>
<dbReference type="Proteomes" id="UP001473302">
    <property type="component" value="Unassembled WGS sequence"/>
</dbReference>
<dbReference type="Gene3D" id="3.40.50.12780">
    <property type="entry name" value="N-terminal domain of ligase-like"/>
    <property type="match status" value="1"/>
</dbReference>
<dbReference type="PANTHER" id="PTHR43439">
    <property type="entry name" value="PHENYLACETATE-COENZYME A LIGASE"/>
    <property type="match status" value="1"/>
</dbReference>
<evidence type="ECO:0000313" key="5">
    <source>
        <dbReference type="EMBL" id="GAA5808035.1"/>
    </source>
</evidence>
<dbReference type="EMBL" id="BAABUK010000003">
    <property type="protein sequence ID" value="GAA5808035.1"/>
    <property type="molecule type" value="Genomic_DNA"/>
</dbReference>
<evidence type="ECO:0000313" key="6">
    <source>
        <dbReference type="Proteomes" id="UP001473302"/>
    </source>
</evidence>
<proteinExistence type="predicted"/>
<dbReference type="Pfam" id="PF07993">
    <property type="entry name" value="NAD_binding_4"/>
    <property type="match status" value="1"/>
</dbReference>
<gene>
    <name evidence="5" type="ORF">MFLAVUS_001417</name>
</gene>
<feature type="domain" description="AMP-dependent synthetase/ligase" evidence="3">
    <location>
        <begin position="36"/>
        <end position="309"/>
    </location>
</feature>
<protein>
    <recommendedName>
        <fullName evidence="7">Carrier domain-containing protein</fullName>
    </recommendedName>
</protein>
<evidence type="ECO:0000256" key="1">
    <source>
        <dbReference type="ARBA" id="ARBA00022450"/>
    </source>
</evidence>
<reference evidence="5 6" key="1">
    <citation type="submission" date="2024-04" db="EMBL/GenBank/DDBJ databases">
        <title>genome sequences of Mucor flavus KT1a and Helicostylum pulchrum KT1b strains isolated from the surface of a dry-aged beef.</title>
        <authorList>
            <person name="Toyotome T."/>
            <person name="Hosono M."/>
            <person name="Torimaru M."/>
            <person name="Fukuda K."/>
            <person name="Mikami N."/>
        </authorList>
    </citation>
    <scope>NUCLEOTIDE SEQUENCE [LARGE SCALE GENOMIC DNA]</scope>
    <source>
        <strain evidence="5 6">KT1a</strain>
    </source>
</reference>
<dbReference type="SUPFAM" id="SSF51735">
    <property type="entry name" value="NAD(P)-binding Rossmann-fold domains"/>
    <property type="match status" value="1"/>
</dbReference>
<dbReference type="PROSITE" id="PS00455">
    <property type="entry name" value="AMP_BINDING"/>
    <property type="match status" value="1"/>
</dbReference>
<feature type="domain" description="Thioester reductase (TE)" evidence="4">
    <location>
        <begin position="678"/>
        <end position="913"/>
    </location>
</feature>
<dbReference type="Pfam" id="PF00501">
    <property type="entry name" value="AMP-binding"/>
    <property type="match status" value="1"/>
</dbReference>
<dbReference type="InterPro" id="IPR013120">
    <property type="entry name" value="FAR_NAD-bd"/>
</dbReference>
<accession>A0ABP9YME2</accession>
<evidence type="ECO:0000256" key="2">
    <source>
        <dbReference type="ARBA" id="ARBA00022553"/>
    </source>
</evidence>
<evidence type="ECO:0000259" key="3">
    <source>
        <dbReference type="Pfam" id="PF00501"/>
    </source>
</evidence>
<dbReference type="Pfam" id="PF23562">
    <property type="entry name" value="AMP-binding_C_3"/>
    <property type="match status" value="1"/>
</dbReference>
<comment type="caution">
    <text evidence="5">The sequence shown here is derived from an EMBL/GenBank/DDBJ whole genome shotgun (WGS) entry which is preliminary data.</text>
</comment>
<evidence type="ECO:0000259" key="4">
    <source>
        <dbReference type="Pfam" id="PF07993"/>
    </source>
</evidence>
<keyword evidence="6" id="KW-1185">Reference proteome</keyword>
<dbReference type="Gene3D" id="3.40.50.720">
    <property type="entry name" value="NAD(P)-binding Rossmann-like Domain"/>
    <property type="match status" value="1"/>
</dbReference>
<dbReference type="InterPro" id="IPR000873">
    <property type="entry name" value="AMP-dep_synth/lig_dom"/>
</dbReference>
<sequence>MDSFKSLPSHEEERRAYLESLPLATEALYPVVKTLDRISSNLACILHPILADYSVVALMESHSVYYYIFSLAIYKLRIPILFLSTRNSSQSACHLLKQVGAQAFVYGESYSHIKEAVVEELDIKHLKMPDIDIDKMIDHPLNTDSDKLLDRKFTRKDLLKTLLIVHSSGTTGIPKAVPWSNQYLMYYSQVVQYTLIKRSQTDFMGDGNDIAINLAPLLKTQSNNLRLGVIQWVPLYSFFANFPHPLMKFSKMVAPPSYITQMIHIMKETGDAQPFQKMRVIMSGGAPTSKDMDEFLQKNKIRFVSIHGMSGLLKVRTEPYKKLRLIECVGFLSSGFSLDRFDSNTFFFTEGSEDHAYMEPFDEDCYQLVVRAGSFFLATGVSNRENGDYATKDLFIKSKIKDDGYIYVGRADDTLIMSSGEKTEPLPIENIIRTNPIVSHCTVIGEGRPCPSVLIELNFEVAKKFFLDRILKSVQETVRKSNTNALRHSVILPEMIKIIPLNAKLPLSDKGTVVRKRAITQFEDEINEMYSDFLSQSNKRIKADHSSDKNAVNIRAKVFESVYRVMGSKALLQNDVSLFKQGLTSILAIQLRNYISEDIHEVPQAFFYEQQTIERIIYALEKITANEFNPVPIDNQFDYQSTTDILNKYLQRASEDLISQTEIVDVPSDNDEEHVVLLTGATGSLGAYILWKLLDNSKVKKVYALVRNNKEETTLLDRIIETFREQNYPVSKLLDSNRIEVLPMRLEQNKLGLSTQLYEKLKSEVTIVQACGWLIDFNQSVSYYDTECIRGLYNLVKFANRKERSIPFHFVSSIAASSGICNKIIREVPMPSDPKIAAPMGYGQSKFIVEQLLQYLVEKKRQLCGDRTTGLWKTTDTYPLALIGGGSYMKKLLSIGQLPELNMTIDWLPLDIAGDAIVSVMTKNGKESVHTKNSYIFHIVNPNDVPWSSLLHSLKKYGMKFDIVEPESWVKESSHKWEIKNIGSLFPDINNAPTILDILPKCLGFWQSIGFYTE</sequence>
<dbReference type="InterPro" id="IPR051414">
    <property type="entry name" value="Adenylate-forming_Reductase"/>
</dbReference>
<dbReference type="InterPro" id="IPR042099">
    <property type="entry name" value="ANL_N_sf"/>
</dbReference>
<dbReference type="SUPFAM" id="SSF56801">
    <property type="entry name" value="Acetyl-CoA synthetase-like"/>
    <property type="match status" value="1"/>
</dbReference>
<dbReference type="InterPro" id="IPR036291">
    <property type="entry name" value="NAD(P)-bd_dom_sf"/>
</dbReference>